<dbReference type="SUPFAM" id="SSF53167">
    <property type="entry name" value="Purine and uridine phosphorylases"/>
    <property type="match status" value="1"/>
</dbReference>
<dbReference type="CDD" id="cd17767">
    <property type="entry name" value="UP_EcUdp-like"/>
    <property type="match status" value="1"/>
</dbReference>
<gene>
    <name evidence="5" type="ORF">AUL39_07090</name>
</gene>
<evidence type="ECO:0000259" key="4">
    <source>
        <dbReference type="Pfam" id="PF01048"/>
    </source>
</evidence>
<dbReference type="RefSeq" id="WP_059054867.1">
    <property type="nucleotide sequence ID" value="NZ_LOJF01000009.1"/>
</dbReference>
<dbReference type="GO" id="GO:0005829">
    <property type="term" value="C:cytosol"/>
    <property type="evidence" value="ECO:0007669"/>
    <property type="project" value="TreeGrafter"/>
</dbReference>
<dbReference type="PANTHER" id="PTHR43691">
    <property type="entry name" value="URIDINE PHOSPHORYLASE"/>
    <property type="match status" value="1"/>
</dbReference>
<reference evidence="5 6" key="1">
    <citation type="submission" date="2015-12" db="EMBL/GenBank/DDBJ databases">
        <title>Draft Genome Sequence of Olsenella scatoligenes SK9K4T; a Producer of 3-Methylindole- (skatole) and 4-Methylphenol- (p-cresol) Isolated from Pig Feces.</title>
        <authorList>
            <person name="Li X."/>
            <person name="Borg B."/>
            <person name="Canibe N."/>
        </authorList>
    </citation>
    <scope>NUCLEOTIDE SEQUENCE [LARGE SCALE GENOMIC DNA]</scope>
    <source>
        <strain evidence="5 6">SK9K4</strain>
    </source>
</reference>
<keyword evidence="6" id="KW-1185">Reference proteome</keyword>
<evidence type="ECO:0000256" key="1">
    <source>
        <dbReference type="ARBA" id="ARBA00011888"/>
    </source>
</evidence>
<comment type="catalytic activity">
    <reaction evidence="3">
        <text>uridine + phosphate = alpha-D-ribose 1-phosphate + uracil</text>
        <dbReference type="Rhea" id="RHEA:24388"/>
        <dbReference type="ChEBI" id="CHEBI:16704"/>
        <dbReference type="ChEBI" id="CHEBI:17568"/>
        <dbReference type="ChEBI" id="CHEBI:43474"/>
        <dbReference type="ChEBI" id="CHEBI:57720"/>
        <dbReference type="EC" id="2.4.2.3"/>
    </reaction>
</comment>
<feature type="domain" description="Nucleoside phosphorylase" evidence="4">
    <location>
        <begin position="16"/>
        <end position="213"/>
    </location>
</feature>
<evidence type="ECO:0000313" key="6">
    <source>
        <dbReference type="Proteomes" id="UP000054078"/>
    </source>
</evidence>
<name>A0A124EGW2_TRASO</name>
<dbReference type="EC" id="2.4.2.3" evidence="1"/>
<evidence type="ECO:0000256" key="2">
    <source>
        <dbReference type="ARBA" id="ARBA00021980"/>
    </source>
</evidence>
<dbReference type="AlphaFoldDB" id="A0A124EGW2"/>
<dbReference type="Pfam" id="PF01048">
    <property type="entry name" value="PNP_UDP_1"/>
    <property type="match status" value="1"/>
</dbReference>
<sequence length="248" mass="27236">MATLYLNAEKTTVAPYVIFSGDPWRVEVLKRYLDNPTHVAFNREFNTYTGSYKGVPITVSSTGIGAPSAAIALEEMYEAGMMVAVRMGTSMSLLDDMLGNFIIPAAVVRRDGTSDTYVERGYPAVADIELVNAMNKTVADHGRRYLNGITCSMDGFYTQMHDSRLSQEQGRDISSTFDEMKRLHVCAIDMESSCILTVARLMGVRACVVTVATVLENLKDSLKGDERTSAEDLLCRVTLEGLARFAAV</sequence>
<protein>
    <recommendedName>
        <fullName evidence="2">Uridine phosphorylase</fullName>
        <ecNumber evidence="1">2.4.2.3</ecNumber>
    </recommendedName>
</protein>
<dbReference type="InterPro" id="IPR035994">
    <property type="entry name" value="Nucleoside_phosphorylase_sf"/>
</dbReference>
<evidence type="ECO:0000256" key="3">
    <source>
        <dbReference type="ARBA" id="ARBA00048447"/>
    </source>
</evidence>
<dbReference type="EMBL" id="LOJF01000009">
    <property type="protein sequence ID" value="KUH58722.1"/>
    <property type="molecule type" value="Genomic_DNA"/>
</dbReference>
<organism evidence="5 6">
    <name type="scientific">Tractidigestivibacter scatoligenes</name>
    <name type="common">Olsenella scatoligenes</name>
    <dbReference type="NCBI Taxonomy" id="1299998"/>
    <lineage>
        <taxon>Bacteria</taxon>
        <taxon>Bacillati</taxon>
        <taxon>Actinomycetota</taxon>
        <taxon>Coriobacteriia</taxon>
        <taxon>Coriobacteriales</taxon>
        <taxon>Atopobiaceae</taxon>
        <taxon>Tractidigestivibacter</taxon>
    </lineage>
</organism>
<dbReference type="Gene3D" id="3.40.50.1580">
    <property type="entry name" value="Nucleoside phosphorylase domain"/>
    <property type="match status" value="1"/>
</dbReference>
<dbReference type="Proteomes" id="UP000054078">
    <property type="component" value="Unassembled WGS sequence"/>
</dbReference>
<comment type="caution">
    <text evidence="5">The sequence shown here is derived from an EMBL/GenBank/DDBJ whole genome shotgun (WGS) entry which is preliminary data.</text>
</comment>
<dbReference type="OrthoDB" id="9782889at2"/>
<dbReference type="InterPro" id="IPR000845">
    <property type="entry name" value="Nucleoside_phosphorylase_d"/>
</dbReference>
<dbReference type="STRING" id="1299998.AUL39_07090"/>
<dbReference type="GO" id="GO:0009116">
    <property type="term" value="P:nucleoside metabolic process"/>
    <property type="evidence" value="ECO:0007669"/>
    <property type="project" value="InterPro"/>
</dbReference>
<accession>A0A124EGW2</accession>
<evidence type="ECO:0000313" key="5">
    <source>
        <dbReference type="EMBL" id="KUH58722.1"/>
    </source>
</evidence>
<proteinExistence type="predicted"/>
<dbReference type="PANTHER" id="PTHR43691:SF11">
    <property type="entry name" value="FI09636P-RELATED"/>
    <property type="match status" value="1"/>
</dbReference>
<dbReference type="GO" id="GO:0004850">
    <property type="term" value="F:uridine phosphorylase activity"/>
    <property type="evidence" value="ECO:0007669"/>
    <property type="project" value="UniProtKB-EC"/>
</dbReference>